<dbReference type="Proteomes" id="UP000623678">
    <property type="component" value="Unassembled WGS sequence"/>
</dbReference>
<organism evidence="1 2">
    <name type="scientific">Youxingia wuxianensis</name>
    <dbReference type="NCBI Taxonomy" id="2763678"/>
    <lineage>
        <taxon>Bacteria</taxon>
        <taxon>Bacillati</taxon>
        <taxon>Bacillota</taxon>
        <taxon>Clostridia</taxon>
        <taxon>Eubacteriales</taxon>
        <taxon>Oscillospiraceae</taxon>
        <taxon>Youxingia</taxon>
    </lineage>
</organism>
<evidence type="ECO:0000313" key="2">
    <source>
        <dbReference type="Proteomes" id="UP000623678"/>
    </source>
</evidence>
<name>A0A926EQZ3_9FIRM</name>
<dbReference type="RefSeq" id="WP_262394573.1">
    <property type="nucleotide sequence ID" value="NZ_JACRTD010000002.1"/>
</dbReference>
<dbReference type="EMBL" id="JACRTD010000002">
    <property type="protein sequence ID" value="MBC8584754.1"/>
    <property type="molecule type" value="Genomic_DNA"/>
</dbReference>
<accession>A0A926EQZ3</accession>
<dbReference type="AlphaFoldDB" id="A0A926EQZ3"/>
<protein>
    <submittedName>
        <fullName evidence="1">Uncharacterized protein</fullName>
    </submittedName>
</protein>
<keyword evidence="2" id="KW-1185">Reference proteome</keyword>
<sequence length="65" mass="7325">MKNYANGPEIPMGLGMALAENLPAMEYFSSLSPRQQQEIIHKTHQISSKEEMQQFVAGFTSRPPM</sequence>
<reference evidence="1" key="1">
    <citation type="submission" date="2020-08" db="EMBL/GenBank/DDBJ databases">
        <title>Genome public.</title>
        <authorList>
            <person name="Liu C."/>
            <person name="Sun Q."/>
        </authorList>
    </citation>
    <scope>NUCLEOTIDE SEQUENCE</scope>
    <source>
        <strain evidence="1">NSJ-64</strain>
    </source>
</reference>
<proteinExistence type="predicted"/>
<gene>
    <name evidence="1" type="ORF">H8705_04080</name>
</gene>
<evidence type="ECO:0000313" key="1">
    <source>
        <dbReference type="EMBL" id="MBC8584754.1"/>
    </source>
</evidence>
<comment type="caution">
    <text evidence="1">The sequence shown here is derived from an EMBL/GenBank/DDBJ whole genome shotgun (WGS) entry which is preliminary data.</text>
</comment>